<gene>
    <name evidence="1" type="ORF">QQF64_032823</name>
</gene>
<proteinExistence type="predicted"/>
<dbReference type="Proteomes" id="UP001558613">
    <property type="component" value="Unassembled WGS sequence"/>
</dbReference>
<dbReference type="EMBL" id="JAYMGO010000009">
    <property type="protein sequence ID" value="KAL1267460.1"/>
    <property type="molecule type" value="Genomic_DNA"/>
</dbReference>
<comment type="caution">
    <text evidence="1">The sequence shown here is derived from an EMBL/GenBank/DDBJ whole genome shotgun (WGS) entry which is preliminary data.</text>
</comment>
<protein>
    <submittedName>
        <fullName evidence="1">Uncharacterized protein</fullName>
    </submittedName>
</protein>
<organism evidence="1 2">
    <name type="scientific">Cirrhinus molitorella</name>
    <name type="common">mud carp</name>
    <dbReference type="NCBI Taxonomy" id="172907"/>
    <lineage>
        <taxon>Eukaryota</taxon>
        <taxon>Metazoa</taxon>
        <taxon>Chordata</taxon>
        <taxon>Craniata</taxon>
        <taxon>Vertebrata</taxon>
        <taxon>Euteleostomi</taxon>
        <taxon>Actinopterygii</taxon>
        <taxon>Neopterygii</taxon>
        <taxon>Teleostei</taxon>
        <taxon>Ostariophysi</taxon>
        <taxon>Cypriniformes</taxon>
        <taxon>Cyprinidae</taxon>
        <taxon>Labeoninae</taxon>
        <taxon>Labeonini</taxon>
        <taxon>Cirrhinus</taxon>
    </lineage>
</organism>
<keyword evidence="2" id="KW-1185">Reference proteome</keyword>
<sequence>MGHSFRKQTSINPSTVCNARKTESPTTALCQHVVMLDEGSLQAFISSAVPGGSAESSSGTACCQLFLHRARLCCLFVLHI</sequence>
<accession>A0ABR3MSA4</accession>
<evidence type="ECO:0000313" key="2">
    <source>
        <dbReference type="Proteomes" id="UP001558613"/>
    </source>
</evidence>
<reference evidence="1 2" key="1">
    <citation type="submission" date="2023-09" db="EMBL/GenBank/DDBJ databases">
        <authorList>
            <person name="Wang M."/>
        </authorList>
    </citation>
    <scope>NUCLEOTIDE SEQUENCE [LARGE SCALE GENOMIC DNA]</scope>
    <source>
        <strain evidence="1">GT-2023</strain>
        <tissue evidence="1">Liver</tissue>
    </source>
</reference>
<evidence type="ECO:0000313" key="1">
    <source>
        <dbReference type="EMBL" id="KAL1267460.1"/>
    </source>
</evidence>
<name>A0ABR3MSA4_9TELE</name>